<dbReference type="Pfam" id="PF00528">
    <property type="entry name" value="BPD_transp_1"/>
    <property type="match status" value="1"/>
</dbReference>
<dbReference type="NCBIfam" id="TIGR02138">
    <property type="entry name" value="phosphate_pstC"/>
    <property type="match status" value="1"/>
</dbReference>
<evidence type="ECO:0000256" key="5">
    <source>
        <dbReference type="ARBA" id="ARBA00022592"/>
    </source>
</evidence>
<organism evidence="12 13">
    <name type="scientific">Nitrosotalea sinensis</name>
    <dbReference type="NCBI Taxonomy" id="1499975"/>
    <lineage>
        <taxon>Archaea</taxon>
        <taxon>Nitrososphaerota</taxon>
        <taxon>Nitrososphaeria</taxon>
        <taxon>Nitrosotaleales</taxon>
        <taxon>Nitrosotaleaceae</taxon>
        <taxon>Nitrosotalea</taxon>
    </lineage>
</organism>
<dbReference type="InterPro" id="IPR051124">
    <property type="entry name" value="Phosphate_Transport_Permease"/>
</dbReference>
<evidence type="ECO:0000256" key="7">
    <source>
        <dbReference type="ARBA" id="ARBA00022989"/>
    </source>
</evidence>
<keyword evidence="7 9" id="KW-1133">Transmembrane helix</keyword>
<dbReference type="SUPFAM" id="SSF161098">
    <property type="entry name" value="MetI-like"/>
    <property type="match status" value="1"/>
</dbReference>
<evidence type="ECO:0000256" key="6">
    <source>
        <dbReference type="ARBA" id="ARBA00022692"/>
    </source>
</evidence>
<evidence type="ECO:0000259" key="11">
    <source>
        <dbReference type="PROSITE" id="PS50928"/>
    </source>
</evidence>
<accession>A0A2H1EIZ6</accession>
<keyword evidence="4 10" id="KW-1003">Cell membrane</keyword>
<dbReference type="Proteomes" id="UP000232412">
    <property type="component" value="Unassembled WGS sequence"/>
</dbReference>
<dbReference type="Gene3D" id="1.10.3720.10">
    <property type="entry name" value="MetI-like"/>
    <property type="match status" value="1"/>
</dbReference>
<evidence type="ECO:0000313" key="13">
    <source>
        <dbReference type="Proteomes" id="UP000232412"/>
    </source>
</evidence>
<dbReference type="OrthoDB" id="338493at2157"/>
<evidence type="ECO:0000256" key="8">
    <source>
        <dbReference type="ARBA" id="ARBA00023136"/>
    </source>
</evidence>
<dbReference type="InterPro" id="IPR011864">
    <property type="entry name" value="Phosphate_PstC"/>
</dbReference>
<dbReference type="InterPro" id="IPR000515">
    <property type="entry name" value="MetI-like"/>
</dbReference>
<comment type="similarity">
    <text evidence="2 10">Belongs to the binding-protein-dependent transport system permease family. CysTW subfamily.</text>
</comment>
<dbReference type="GO" id="GO:0005886">
    <property type="term" value="C:plasma membrane"/>
    <property type="evidence" value="ECO:0007669"/>
    <property type="project" value="UniProtKB-SubCell"/>
</dbReference>
<evidence type="ECO:0000256" key="3">
    <source>
        <dbReference type="ARBA" id="ARBA00022448"/>
    </source>
</evidence>
<dbReference type="GO" id="GO:0005315">
    <property type="term" value="F:phosphate transmembrane transporter activity"/>
    <property type="evidence" value="ECO:0007669"/>
    <property type="project" value="InterPro"/>
</dbReference>
<dbReference type="AlphaFoldDB" id="A0A2H1EIZ6"/>
<evidence type="ECO:0000256" key="4">
    <source>
        <dbReference type="ARBA" id="ARBA00022475"/>
    </source>
</evidence>
<dbReference type="GO" id="GO:0006817">
    <property type="term" value="P:phosphate ion transport"/>
    <property type="evidence" value="ECO:0007669"/>
    <property type="project" value="UniProtKB-KW"/>
</dbReference>
<evidence type="ECO:0000256" key="9">
    <source>
        <dbReference type="RuleBase" id="RU363032"/>
    </source>
</evidence>
<feature type="transmembrane region" description="Helical" evidence="9">
    <location>
        <begin position="284"/>
        <end position="309"/>
    </location>
</feature>
<dbReference type="CDD" id="cd06261">
    <property type="entry name" value="TM_PBP2"/>
    <property type="match status" value="1"/>
</dbReference>
<dbReference type="PANTHER" id="PTHR30425">
    <property type="entry name" value="PHOSPHATE TRANSPORT SYSTEM PERMEASE PROTEIN PST"/>
    <property type="match status" value="1"/>
</dbReference>
<evidence type="ECO:0000313" key="12">
    <source>
        <dbReference type="EMBL" id="SHO48007.1"/>
    </source>
</evidence>
<dbReference type="PROSITE" id="PS50928">
    <property type="entry name" value="ABC_TM1"/>
    <property type="match status" value="1"/>
</dbReference>
<gene>
    <name evidence="12" type="primary">pstC</name>
    <name evidence="12" type="ORF">NSIN_80052</name>
</gene>
<sequence>MLAVTMKKGSVHTDKIFKYVAIAAATYVLAIIVMIVINLTTGSVQVWQQEGISFLTGSDWNSVEGRESYGAAPYIMGTLVNAGIAMLIAIPLSFGIAMFLSELSPRLLRTPLAMIIELLAAVPSVVYGLWGLLVFRTYVRDWIEVPLHNIFGDNSIIFAGTPFGLDILTASIVLAIMIIPTIASVSKEIMMAVPNSQREAAYMLGATKWEAFRIAVLPYSKSGLIGATILGLGRAVGETMAVTMLIGNATGAAAFPSSLFQPGQTLASIMANEFAEASQGGLHLAALIGIGLILFIMAFVINMVAHLLVAKVVKSHEGAVLA</sequence>
<keyword evidence="8 9" id="KW-0472">Membrane</keyword>
<comment type="subcellular location">
    <subcellularLocation>
        <location evidence="1 9">Cell membrane</location>
        <topology evidence="1 9">Multi-pass membrane protein</topology>
    </subcellularLocation>
</comment>
<dbReference type="RefSeq" id="WP_101010902.1">
    <property type="nucleotide sequence ID" value="NZ_FRFC01000009.1"/>
</dbReference>
<protein>
    <recommendedName>
        <fullName evidence="10">Phosphate transport system permease protein</fullName>
    </recommendedName>
</protein>
<evidence type="ECO:0000256" key="10">
    <source>
        <dbReference type="RuleBase" id="RU363054"/>
    </source>
</evidence>
<dbReference type="PANTHER" id="PTHR30425:SF1">
    <property type="entry name" value="PHOSPHATE TRANSPORT SYSTEM PERMEASE PROTEIN PSTC"/>
    <property type="match status" value="1"/>
</dbReference>
<proteinExistence type="inferred from homology"/>
<keyword evidence="3 9" id="KW-0813">Transport</keyword>
<feature type="transmembrane region" description="Helical" evidence="9">
    <location>
        <begin position="16"/>
        <end position="37"/>
    </location>
</feature>
<reference evidence="13" key="1">
    <citation type="submission" date="2016-12" db="EMBL/GenBank/DDBJ databases">
        <authorList>
            <person name="Herbold C."/>
        </authorList>
    </citation>
    <scope>NUCLEOTIDE SEQUENCE [LARGE SCALE GENOMIC DNA]</scope>
</reference>
<feature type="transmembrane region" description="Helical" evidence="9">
    <location>
        <begin position="155"/>
        <end position="182"/>
    </location>
</feature>
<keyword evidence="5 10" id="KW-0592">Phosphate transport</keyword>
<feature type="transmembrane region" description="Helical" evidence="9">
    <location>
        <begin position="74"/>
        <end position="100"/>
    </location>
</feature>
<dbReference type="InterPro" id="IPR035906">
    <property type="entry name" value="MetI-like_sf"/>
</dbReference>
<dbReference type="EMBL" id="FRFC01000009">
    <property type="protein sequence ID" value="SHO48007.1"/>
    <property type="molecule type" value="Genomic_DNA"/>
</dbReference>
<feature type="domain" description="ABC transmembrane type-1" evidence="11">
    <location>
        <begin position="75"/>
        <end position="305"/>
    </location>
</feature>
<evidence type="ECO:0000256" key="1">
    <source>
        <dbReference type="ARBA" id="ARBA00004651"/>
    </source>
</evidence>
<keyword evidence="6 9" id="KW-0812">Transmembrane</keyword>
<evidence type="ECO:0000256" key="2">
    <source>
        <dbReference type="ARBA" id="ARBA00007069"/>
    </source>
</evidence>
<name>A0A2H1EIZ6_9ARCH</name>
<feature type="transmembrane region" description="Helical" evidence="9">
    <location>
        <begin position="112"/>
        <end position="135"/>
    </location>
</feature>
<comment type="function">
    <text evidence="10">Part of the binding-protein-dependent transport system for phosphate; probably responsible for the translocation of the substrate across the membrane.</text>
</comment>
<keyword evidence="13" id="KW-1185">Reference proteome</keyword>
<comment type="caution">
    <text evidence="10">Lacks conserved residue(s) required for the propagation of feature annotation.</text>
</comment>